<feature type="region of interest" description="Disordered" evidence="1">
    <location>
        <begin position="1"/>
        <end position="27"/>
    </location>
</feature>
<accession>A0A9P4N3A1</accession>
<dbReference type="OrthoDB" id="5324692at2759"/>
<dbReference type="EMBL" id="ML986587">
    <property type="protein sequence ID" value="KAF2268200.1"/>
    <property type="molecule type" value="Genomic_DNA"/>
</dbReference>
<comment type="caution">
    <text evidence="2">The sequence shown here is derived from an EMBL/GenBank/DDBJ whole genome shotgun (WGS) entry which is preliminary data.</text>
</comment>
<organism evidence="2 3">
    <name type="scientific">Lojkania enalia</name>
    <dbReference type="NCBI Taxonomy" id="147567"/>
    <lineage>
        <taxon>Eukaryota</taxon>
        <taxon>Fungi</taxon>
        <taxon>Dikarya</taxon>
        <taxon>Ascomycota</taxon>
        <taxon>Pezizomycotina</taxon>
        <taxon>Dothideomycetes</taxon>
        <taxon>Pleosporomycetidae</taxon>
        <taxon>Pleosporales</taxon>
        <taxon>Pleosporales incertae sedis</taxon>
        <taxon>Lojkania</taxon>
    </lineage>
</organism>
<keyword evidence="3" id="KW-1185">Reference proteome</keyword>
<protein>
    <submittedName>
        <fullName evidence="2">Uncharacterized protein</fullName>
    </submittedName>
</protein>
<evidence type="ECO:0000313" key="2">
    <source>
        <dbReference type="EMBL" id="KAF2268200.1"/>
    </source>
</evidence>
<evidence type="ECO:0000256" key="1">
    <source>
        <dbReference type="SAM" id="MobiDB-lite"/>
    </source>
</evidence>
<dbReference type="Proteomes" id="UP000800093">
    <property type="component" value="Unassembled WGS sequence"/>
</dbReference>
<sequence>MPLIRPPPTAPQASTSSPSLENKTAPPFAPCTRSQFTAGKNDWLQITSPHPFPNIDICPDCFNTSIKNTYYAQFIKPAAEKPEDVSTRCDLSIIWMKIAYAWLYTHNYPDLSLLGTLSELQDPEGACPNLDSESVEVKKGGKASSTRTWYCLHDPRTDSLVDEMTICSNCVTILTTITPQLRGVFAAAEGGQKVLATCDLMVPSQDRTAQYIDQFLGVAENVIKDGHRDVTPAIEYIKKWAPIPYCPKFNNVSGQKCWSLSHVVPEWTICEQCYITHVAPLYHKSPQPLVLSQVSALPQAPQGKFHCQLYSPRLQQYWQDACTTNDLAGLQHKIRERDQKMVEVKQKLEHMAMQYEQQKMQAQYHFQMMNIEQANAMTASMSWSVGGYYGVPADFRGANAQMSQAGQLYLQANMILDNYRMLEKEWADYWE</sequence>
<evidence type="ECO:0000313" key="3">
    <source>
        <dbReference type="Proteomes" id="UP000800093"/>
    </source>
</evidence>
<proteinExistence type="predicted"/>
<feature type="compositionally biased region" description="Pro residues" evidence="1">
    <location>
        <begin position="1"/>
        <end position="10"/>
    </location>
</feature>
<dbReference type="AlphaFoldDB" id="A0A9P4N3A1"/>
<gene>
    <name evidence="2" type="ORF">CC78DRAFT_540950</name>
</gene>
<name>A0A9P4N3A1_9PLEO</name>
<reference evidence="3" key="1">
    <citation type="journal article" date="2020" name="Stud. Mycol.">
        <title>101 Dothideomycetes genomes: A test case for predicting lifestyles and emergence of pathogens.</title>
        <authorList>
            <person name="Haridas S."/>
            <person name="Albert R."/>
            <person name="Binder M."/>
            <person name="Bloem J."/>
            <person name="LaButti K."/>
            <person name="Salamov A."/>
            <person name="Andreopoulos B."/>
            <person name="Baker S."/>
            <person name="Barry K."/>
            <person name="Bills G."/>
            <person name="Bluhm B."/>
            <person name="Cannon C."/>
            <person name="Castanera R."/>
            <person name="Culley D."/>
            <person name="Daum C."/>
            <person name="Ezra D."/>
            <person name="Gonzalez J."/>
            <person name="Henrissat B."/>
            <person name="Kuo A."/>
            <person name="Liang C."/>
            <person name="Lipzen A."/>
            <person name="Lutzoni F."/>
            <person name="Magnuson J."/>
            <person name="Mondo S."/>
            <person name="Nolan M."/>
            <person name="Ohm R."/>
            <person name="Pangilinan J."/>
            <person name="Park H.-J."/>
            <person name="Ramirez L."/>
            <person name="Alfaro M."/>
            <person name="Sun H."/>
            <person name="Tritt A."/>
            <person name="Yoshinaga Y."/>
            <person name="Zwiers L.-H."/>
            <person name="Turgeon B."/>
            <person name="Goodwin S."/>
            <person name="Spatafora J."/>
            <person name="Crous P."/>
            <person name="Grigoriev I."/>
        </authorList>
    </citation>
    <scope>NUCLEOTIDE SEQUENCE [LARGE SCALE GENOMIC DNA]</scope>
    <source>
        <strain evidence="3">CBS 304.66</strain>
    </source>
</reference>